<comment type="caution">
    <text evidence="2">The sequence shown here is derived from an EMBL/GenBank/DDBJ whole genome shotgun (WGS) entry which is preliminary data.</text>
</comment>
<gene>
    <name evidence="2" type="ORF">VNO78_15519</name>
</gene>
<evidence type="ECO:0000313" key="2">
    <source>
        <dbReference type="EMBL" id="KAK7394978.1"/>
    </source>
</evidence>
<name>A0AAN9XJZ7_PSOTE</name>
<organism evidence="2 3">
    <name type="scientific">Psophocarpus tetragonolobus</name>
    <name type="common">Winged bean</name>
    <name type="synonym">Dolichos tetragonolobus</name>
    <dbReference type="NCBI Taxonomy" id="3891"/>
    <lineage>
        <taxon>Eukaryota</taxon>
        <taxon>Viridiplantae</taxon>
        <taxon>Streptophyta</taxon>
        <taxon>Embryophyta</taxon>
        <taxon>Tracheophyta</taxon>
        <taxon>Spermatophyta</taxon>
        <taxon>Magnoliopsida</taxon>
        <taxon>eudicotyledons</taxon>
        <taxon>Gunneridae</taxon>
        <taxon>Pentapetalae</taxon>
        <taxon>rosids</taxon>
        <taxon>fabids</taxon>
        <taxon>Fabales</taxon>
        <taxon>Fabaceae</taxon>
        <taxon>Papilionoideae</taxon>
        <taxon>50 kb inversion clade</taxon>
        <taxon>NPAAA clade</taxon>
        <taxon>indigoferoid/millettioid clade</taxon>
        <taxon>Phaseoleae</taxon>
        <taxon>Psophocarpus</taxon>
    </lineage>
</organism>
<evidence type="ECO:0000313" key="3">
    <source>
        <dbReference type="Proteomes" id="UP001386955"/>
    </source>
</evidence>
<reference evidence="2 3" key="1">
    <citation type="submission" date="2024-01" db="EMBL/GenBank/DDBJ databases">
        <title>The genomes of 5 underutilized Papilionoideae crops provide insights into root nodulation and disease resistanc.</title>
        <authorList>
            <person name="Jiang F."/>
        </authorList>
    </citation>
    <scope>NUCLEOTIDE SEQUENCE [LARGE SCALE GENOMIC DNA]</scope>
    <source>
        <strain evidence="2">DUOXIRENSHENG_FW03</strain>
        <tissue evidence="2">Leaves</tissue>
    </source>
</reference>
<keyword evidence="3" id="KW-1185">Reference proteome</keyword>
<protein>
    <submittedName>
        <fullName evidence="2">Uncharacterized protein</fullName>
    </submittedName>
</protein>
<dbReference type="AlphaFoldDB" id="A0AAN9XJZ7"/>
<feature type="compositionally biased region" description="Polar residues" evidence="1">
    <location>
        <begin position="1"/>
        <end position="12"/>
    </location>
</feature>
<proteinExistence type="predicted"/>
<accession>A0AAN9XJZ7</accession>
<sequence>MGEATCSQSNHGATDEGGRLGGEGRGRKTATEGKLEGDQPPLKELNTPLDKFEETLGGAVHVAQYVHEPQSRRLHPRSPQAKHRPIRLELALISPTWRSIARVGAQITYLALDRPRICYLPIQSLVFHTSSDPNGPSKQSRNVLITRTLKNHKIPEIQETIPEPLREVNAAETATSEGGMAEVGTTVVTGKELGTSVAPVLA</sequence>
<dbReference type="EMBL" id="JAYMYS010000004">
    <property type="protein sequence ID" value="KAK7394978.1"/>
    <property type="molecule type" value="Genomic_DNA"/>
</dbReference>
<feature type="region of interest" description="Disordered" evidence="1">
    <location>
        <begin position="1"/>
        <end position="43"/>
    </location>
</feature>
<feature type="compositionally biased region" description="Basic and acidic residues" evidence="1">
    <location>
        <begin position="13"/>
        <end position="37"/>
    </location>
</feature>
<evidence type="ECO:0000256" key="1">
    <source>
        <dbReference type="SAM" id="MobiDB-lite"/>
    </source>
</evidence>
<dbReference type="Proteomes" id="UP001386955">
    <property type="component" value="Unassembled WGS sequence"/>
</dbReference>